<dbReference type="InterPro" id="IPR013785">
    <property type="entry name" value="Aldolase_TIM"/>
</dbReference>
<dbReference type="Proteomes" id="UP000447876">
    <property type="component" value="Unassembled WGS sequence"/>
</dbReference>
<accession>A0A7X2Z270</accession>
<evidence type="ECO:0000256" key="2">
    <source>
        <dbReference type="ARBA" id="ARBA00023239"/>
    </source>
</evidence>
<name>A0A7X2Z270_9BACL</name>
<evidence type="ECO:0000313" key="4">
    <source>
        <dbReference type="Proteomes" id="UP000447876"/>
    </source>
</evidence>
<comment type="caution">
    <text evidence="3">The sequence shown here is derived from an EMBL/GenBank/DDBJ whole genome shotgun (WGS) entry which is preliminary data.</text>
</comment>
<comment type="similarity">
    <text evidence="1">Belongs to the DapA family.</text>
</comment>
<dbReference type="RefSeq" id="WP_155611095.1">
    <property type="nucleotide sequence ID" value="NZ_WNZW01000003.1"/>
</dbReference>
<dbReference type="Pfam" id="PF00701">
    <property type="entry name" value="DHDPS"/>
    <property type="match status" value="1"/>
</dbReference>
<dbReference type="OrthoDB" id="9782828at2"/>
<dbReference type="GO" id="GO:0008840">
    <property type="term" value="F:4-hydroxy-tetrahydrodipicolinate synthase activity"/>
    <property type="evidence" value="ECO:0007669"/>
    <property type="project" value="TreeGrafter"/>
</dbReference>
<dbReference type="PANTHER" id="PTHR12128">
    <property type="entry name" value="DIHYDRODIPICOLINATE SYNTHASE"/>
    <property type="match status" value="1"/>
</dbReference>
<dbReference type="CDD" id="cd00408">
    <property type="entry name" value="DHDPS-like"/>
    <property type="match status" value="1"/>
</dbReference>
<dbReference type="Gene3D" id="3.20.20.70">
    <property type="entry name" value="Aldolase class I"/>
    <property type="match status" value="1"/>
</dbReference>
<dbReference type="PANTHER" id="PTHR12128:SF66">
    <property type="entry name" value="4-HYDROXY-2-OXOGLUTARATE ALDOLASE, MITOCHONDRIAL"/>
    <property type="match status" value="1"/>
</dbReference>
<dbReference type="AlphaFoldDB" id="A0A7X2Z270"/>
<dbReference type="SMART" id="SM01130">
    <property type="entry name" value="DHDPS"/>
    <property type="match status" value="1"/>
</dbReference>
<evidence type="ECO:0000256" key="1">
    <source>
        <dbReference type="ARBA" id="ARBA00007592"/>
    </source>
</evidence>
<reference evidence="3 4" key="1">
    <citation type="submission" date="2019-11" db="EMBL/GenBank/DDBJ databases">
        <title>Draft genome sequences of five Paenibacillus species of dairy origin.</title>
        <authorList>
            <person name="Olajide A.M."/>
            <person name="Chen S."/>
            <person name="Lapointe G."/>
        </authorList>
    </citation>
    <scope>NUCLEOTIDE SEQUENCE [LARGE SCALE GENOMIC DNA]</scope>
    <source>
        <strain evidence="3 4">12CR55</strain>
    </source>
</reference>
<dbReference type="SUPFAM" id="SSF51569">
    <property type="entry name" value="Aldolase"/>
    <property type="match status" value="1"/>
</dbReference>
<dbReference type="EMBL" id="WNZW01000003">
    <property type="protein sequence ID" value="MUG45698.1"/>
    <property type="molecule type" value="Genomic_DNA"/>
</dbReference>
<protein>
    <submittedName>
        <fullName evidence="3">Dihydrodipicolinate synthase family protein</fullName>
    </submittedName>
</protein>
<gene>
    <name evidence="3" type="ORF">GNP95_11925</name>
</gene>
<keyword evidence="2" id="KW-0456">Lyase</keyword>
<sequence>MLEHAERVKQSLQGGLIPAVPVPRYADGRIHDEAQAAYASYLARQKIAGVAVWAHTGRGLHLQPGQRRDILRLWRSVLGPSRIVIAGAGALPDPALSMADRIERWRMDSKKMAEEAIAGGADALLVFPPVLLRELPAHEREEAAGEYHRDLACLGIPLVIFYLYEGAGGWSYSQDLLRKLLSLPHVIGIKIATLDSIMTMQNIARILAEEFPGHMHITGEDRMFGYALMRGARSALVGLGAAYPNIQADLIKAYRVQDYARFLDLSERVDGFAEMTFTEPMDKYILRMLHCLVFAGVIPQEAAHDVAGYEMTEQELASIRHGIDKYRLY</sequence>
<proteinExistence type="inferred from homology"/>
<dbReference type="InterPro" id="IPR002220">
    <property type="entry name" value="DapA-like"/>
</dbReference>
<organism evidence="3 4">
    <name type="scientific">Paenibacillus woosongensis</name>
    <dbReference type="NCBI Taxonomy" id="307580"/>
    <lineage>
        <taxon>Bacteria</taxon>
        <taxon>Bacillati</taxon>
        <taxon>Bacillota</taxon>
        <taxon>Bacilli</taxon>
        <taxon>Bacillales</taxon>
        <taxon>Paenibacillaceae</taxon>
        <taxon>Paenibacillus</taxon>
    </lineage>
</organism>
<evidence type="ECO:0000313" key="3">
    <source>
        <dbReference type="EMBL" id="MUG45698.1"/>
    </source>
</evidence>